<dbReference type="InterPro" id="IPR013083">
    <property type="entry name" value="Znf_RING/FYVE/PHD"/>
</dbReference>
<name>A0ABD1D767_CULPP</name>
<dbReference type="PANTHER" id="PTHR22663">
    <property type="entry name" value="RING FINGER PROTEIN NARYA-RELATED"/>
    <property type="match status" value="1"/>
</dbReference>
<evidence type="ECO:0000313" key="8">
    <source>
        <dbReference type="EMBL" id="KAL1395483.1"/>
    </source>
</evidence>
<dbReference type="Gene3D" id="3.30.40.10">
    <property type="entry name" value="Zinc/RING finger domain, C3HC4 (zinc finger)"/>
    <property type="match status" value="1"/>
</dbReference>
<comment type="caution">
    <text evidence="8">The sequence shown here is derived from an EMBL/GenBank/DDBJ whole genome shotgun (WGS) entry which is preliminary data.</text>
</comment>
<evidence type="ECO:0000256" key="4">
    <source>
        <dbReference type="PROSITE-ProRule" id="PRU00175"/>
    </source>
</evidence>
<evidence type="ECO:0000259" key="7">
    <source>
        <dbReference type="PROSITE" id="PS50089"/>
    </source>
</evidence>
<dbReference type="Pfam" id="PF14634">
    <property type="entry name" value="zf-RING_5"/>
    <property type="match status" value="1"/>
</dbReference>
<keyword evidence="1 4" id="KW-0863">Zinc-finger</keyword>
<keyword evidence="5" id="KW-0175">Coiled coil</keyword>
<feature type="compositionally biased region" description="Basic and acidic residues" evidence="6">
    <location>
        <begin position="197"/>
        <end position="209"/>
    </location>
</feature>
<evidence type="ECO:0000256" key="3">
    <source>
        <dbReference type="ARBA" id="ARBA00023254"/>
    </source>
</evidence>
<organism evidence="8 9">
    <name type="scientific">Culex pipiens pipiens</name>
    <name type="common">Northern house mosquito</name>
    <dbReference type="NCBI Taxonomy" id="38569"/>
    <lineage>
        <taxon>Eukaryota</taxon>
        <taxon>Metazoa</taxon>
        <taxon>Ecdysozoa</taxon>
        <taxon>Arthropoda</taxon>
        <taxon>Hexapoda</taxon>
        <taxon>Insecta</taxon>
        <taxon>Pterygota</taxon>
        <taxon>Neoptera</taxon>
        <taxon>Endopterygota</taxon>
        <taxon>Diptera</taxon>
        <taxon>Nematocera</taxon>
        <taxon>Culicoidea</taxon>
        <taxon>Culicidae</taxon>
        <taxon>Culicinae</taxon>
        <taxon>Culicini</taxon>
        <taxon>Culex</taxon>
        <taxon>Culex</taxon>
    </lineage>
</organism>
<sequence length="252" mass="29043">MAPPQWIHCNHCYYLFSRKDRKFYQTSCLHVLCRNCTVHTNRGQLCPICQRQGLKFHEIANEMDPKEKALYNPEPFKPIEAASKSIIFQMKQKKHLILQLETTGEKLHKADQMEQQMRAKIVDYQRKFDKCREQRKSLQEAIRQSQSAGLSPESAELLLQSRGSRVRPPTQGQSNSSSGEEFFDSDRQSRRSRGSQRSRDSFLDMRKDSSTSSDSSSSRPRSVDFGSTPSSNVSPSASRISDQLHRMQIKRP</sequence>
<dbReference type="GO" id="GO:0008270">
    <property type="term" value="F:zinc ion binding"/>
    <property type="evidence" value="ECO:0007669"/>
    <property type="project" value="UniProtKB-KW"/>
</dbReference>
<dbReference type="EMBL" id="JBEHCU010007135">
    <property type="protein sequence ID" value="KAL1395483.1"/>
    <property type="molecule type" value="Genomic_DNA"/>
</dbReference>
<dbReference type="Proteomes" id="UP001562425">
    <property type="component" value="Unassembled WGS sequence"/>
</dbReference>
<feature type="domain" description="RING-type" evidence="7">
    <location>
        <begin position="9"/>
        <end position="50"/>
    </location>
</feature>
<keyword evidence="9" id="KW-1185">Reference proteome</keyword>
<feature type="compositionally biased region" description="Low complexity" evidence="6">
    <location>
        <begin position="210"/>
        <end position="241"/>
    </location>
</feature>
<evidence type="ECO:0000256" key="1">
    <source>
        <dbReference type="ARBA" id="ARBA00022771"/>
    </source>
</evidence>
<evidence type="ECO:0000256" key="6">
    <source>
        <dbReference type="SAM" id="MobiDB-lite"/>
    </source>
</evidence>
<keyword evidence="2" id="KW-0862">Zinc</keyword>
<feature type="compositionally biased region" description="Polar residues" evidence="6">
    <location>
        <begin position="170"/>
        <end position="179"/>
    </location>
</feature>
<feature type="coiled-coil region" evidence="5">
    <location>
        <begin position="121"/>
        <end position="148"/>
    </location>
</feature>
<keyword evidence="3" id="KW-0469">Meiosis</keyword>
<accession>A0ABD1D767</accession>
<protein>
    <recommendedName>
        <fullName evidence="7">RING-type domain-containing protein</fullName>
    </recommendedName>
</protein>
<evidence type="ECO:0000256" key="2">
    <source>
        <dbReference type="ARBA" id="ARBA00022833"/>
    </source>
</evidence>
<dbReference type="PANTHER" id="PTHR22663:SF17">
    <property type="entry name" value="RING FINGER PROTEIN NARYA-RELATED"/>
    <property type="match status" value="1"/>
</dbReference>
<proteinExistence type="predicted"/>
<dbReference type="GO" id="GO:0051321">
    <property type="term" value="P:meiotic cell cycle"/>
    <property type="evidence" value="ECO:0007669"/>
    <property type="project" value="UniProtKB-KW"/>
</dbReference>
<dbReference type="PROSITE" id="PS50089">
    <property type="entry name" value="ZF_RING_2"/>
    <property type="match status" value="1"/>
</dbReference>
<gene>
    <name evidence="8" type="ORF">pipiens_011214</name>
</gene>
<dbReference type="SUPFAM" id="SSF57850">
    <property type="entry name" value="RING/U-box"/>
    <property type="match status" value="1"/>
</dbReference>
<evidence type="ECO:0000313" key="9">
    <source>
        <dbReference type="Proteomes" id="UP001562425"/>
    </source>
</evidence>
<dbReference type="InterPro" id="IPR042123">
    <property type="entry name" value="Zip3/RNF212-like"/>
</dbReference>
<keyword evidence="1 4" id="KW-0479">Metal-binding</keyword>
<reference evidence="8 9" key="1">
    <citation type="submission" date="2024-05" db="EMBL/GenBank/DDBJ databases">
        <title>Culex pipiens pipiens assembly and annotation.</title>
        <authorList>
            <person name="Alout H."/>
            <person name="Durand T."/>
        </authorList>
    </citation>
    <scope>NUCLEOTIDE SEQUENCE [LARGE SCALE GENOMIC DNA]</scope>
    <source>
        <strain evidence="8">HA-2024</strain>
        <tissue evidence="8">Whole body</tissue>
    </source>
</reference>
<dbReference type="AlphaFoldDB" id="A0ABD1D767"/>
<dbReference type="InterPro" id="IPR001841">
    <property type="entry name" value="Znf_RING"/>
</dbReference>
<feature type="region of interest" description="Disordered" evidence="6">
    <location>
        <begin position="162"/>
        <end position="252"/>
    </location>
</feature>
<evidence type="ECO:0000256" key="5">
    <source>
        <dbReference type="SAM" id="Coils"/>
    </source>
</evidence>